<organism evidence="4 5">
    <name type="scientific">Actinokineospora diospyrosa</name>
    <dbReference type="NCBI Taxonomy" id="103728"/>
    <lineage>
        <taxon>Bacteria</taxon>
        <taxon>Bacillati</taxon>
        <taxon>Actinomycetota</taxon>
        <taxon>Actinomycetes</taxon>
        <taxon>Pseudonocardiales</taxon>
        <taxon>Pseudonocardiaceae</taxon>
        <taxon>Actinokineospora</taxon>
    </lineage>
</organism>
<feature type="region of interest" description="Disordered" evidence="1">
    <location>
        <begin position="119"/>
        <end position="158"/>
    </location>
</feature>
<sequence>MAINDRLPRLLLVVLMLATGGVLLVPSPAAAQAPAGSAVTVRGAGEFATTEFTISQTRGLINQTVHLSWAGAAPTDTGRGYNYLQIMQCWGDDEAGPQREQCQYGTPLQGSYNSDALWSRSLPVKPPKLPNGQDPQPDGRLIDPLETTPQQTAKPGAATYLPFVPVPASGPPTTSSEPGYGLYFDASTTNEVQVGVTREDGKGELDFEIQTTLEAPGLDCGRVRTSGADAGKARHCWLVVVPRGTKEVNGKSVTVPTDQGGHIHGYLDSSPLSQSNWDKRLPPIRLDFEPVGDSCPLGKAERALSGNEFVVDAVLRWQPALCANNGPVFGFVQVPDRQARDLLGGEDPGMVFLAKPAAKGSMIDDRALVYAPVSVSAYTVAFIMERQPRIDAPDSVKVKDGQPIEELKLTPRLVAKLLTQSYSGAVPGLQDYLKDNPTRLSQDEEFLQLNPEFRDHASLSMLTVDALASSVDMDATESLWEWINSDAEAKAWLGGSPDQYGMKVNKNFVGLPMPAQNFPKADLTCVPQKILNMIADMCAGTRRPLAADLHEAGRAVNRGDSLGREPNGQRDPLDQTKPAFSRVGRSVVGKRAMLAVVDTATAKRYGLSVAKLRNAAGQFVAPTDEAVLAGVAEMTATDTPGVKATNPKAVAANAYPLPAVSYAATAPSMLTRDSGKDYAGLLRYVTSAGQVPGEGVGKLPAGYIPLPQPMREQAEASAKVIERDAGIKPPVAPEPAEEQETGAEDETPAADPDPAPAPQPAPAPAPAAPETPAARSTPVAQSKTTQATPVAWVLRYLMAGLLVAGGLATAAGPVLTRLGARARIR</sequence>
<evidence type="ECO:0000256" key="2">
    <source>
        <dbReference type="SAM" id="Phobius"/>
    </source>
</evidence>
<feature type="compositionally biased region" description="Basic and acidic residues" evidence="1">
    <location>
        <begin position="561"/>
        <end position="574"/>
    </location>
</feature>
<dbReference type="RefSeq" id="WP_253886556.1">
    <property type="nucleotide sequence ID" value="NZ_BAAAVB010000012.1"/>
</dbReference>
<keyword evidence="2" id="KW-1133">Transmembrane helix</keyword>
<keyword evidence="2" id="KW-0812">Transmembrane</keyword>
<evidence type="ECO:0000313" key="5">
    <source>
        <dbReference type="Proteomes" id="UP001205185"/>
    </source>
</evidence>
<keyword evidence="3" id="KW-0732">Signal</keyword>
<proteinExistence type="predicted"/>
<feature type="compositionally biased region" description="Pro residues" evidence="1">
    <location>
        <begin position="751"/>
        <end position="769"/>
    </location>
</feature>
<keyword evidence="2" id="KW-0472">Membrane</keyword>
<evidence type="ECO:0000313" key="4">
    <source>
        <dbReference type="EMBL" id="MCP2269557.1"/>
    </source>
</evidence>
<dbReference type="EMBL" id="JAMTCO010000005">
    <property type="protein sequence ID" value="MCP2269557.1"/>
    <property type="molecule type" value="Genomic_DNA"/>
</dbReference>
<dbReference type="Proteomes" id="UP001205185">
    <property type="component" value="Unassembled WGS sequence"/>
</dbReference>
<evidence type="ECO:0000256" key="1">
    <source>
        <dbReference type="SAM" id="MobiDB-lite"/>
    </source>
</evidence>
<feature type="region of interest" description="Disordered" evidence="1">
    <location>
        <begin position="556"/>
        <end position="579"/>
    </location>
</feature>
<evidence type="ECO:0000256" key="3">
    <source>
        <dbReference type="SAM" id="SignalP"/>
    </source>
</evidence>
<feature type="chain" id="PRO_5046388422" evidence="3">
    <location>
        <begin position="32"/>
        <end position="825"/>
    </location>
</feature>
<accession>A0ABT1IAD0</accession>
<feature type="transmembrane region" description="Helical" evidence="2">
    <location>
        <begin position="792"/>
        <end position="815"/>
    </location>
</feature>
<gene>
    <name evidence="4" type="ORF">LV75_002046</name>
</gene>
<feature type="signal peptide" evidence="3">
    <location>
        <begin position="1"/>
        <end position="31"/>
    </location>
</feature>
<dbReference type="Gene3D" id="3.40.190.10">
    <property type="entry name" value="Periplasmic binding protein-like II"/>
    <property type="match status" value="2"/>
</dbReference>
<reference evidence="4 5" key="1">
    <citation type="submission" date="2022-06" db="EMBL/GenBank/DDBJ databases">
        <title>Genomic Encyclopedia of Archaeal and Bacterial Type Strains, Phase II (KMG-II): from individual species to whole genera.</title>
        <authorList>
            <person name="Goeker M."/>
        </authorList>
    </citation>
    <scope>NUCLEOTIDE SEQUENCE [LARGE SCALE GENOMIC DNA]</scope>
    <source>
        <strain evidence="4 5">DSM 44255</strain>
    </source>
</reference>
<feature type="compositionally biased region" description="Acidic residues" evidence="1">
    <location>
        <begin position="735"/>
        <end position="748"/>
    </location>
</feature>
<protein>
    <submittedName>
        <fullName evidence="4">Uncharacterized protein</fullName>
    </submittedName>
</protein>
<name>A0ABT1IAD0_9PSEU</name>
<keyword evidence="5" id="KW-1185">Reference proteome</keyword>
<dbReference type="SUPFAM" id="SSF53850">
    <property type="entry name" value="Periplasmic binding protein-like II"/>
    <property type="match status" value="1"/>
</dbReference>
<feature type="region of interest" description="Disordered" evidence="1">
    <location>
        <begin position="725"/>
        <end position="785"/>
    </location>
</feature>
<comment type="caution">
    <text evidence="4">The sequence shown here is derived from an EMBL/GenBank/DDBJ whole genome shotgun (WGS) entry which is preliminary data.</text>
</comment>